<name>A0ACC2J0C5_9PEZI</name>
<proteinExistence type="predicted"/>
<protein>
    <submittedName>
        <fullName evidence="1">Uncharacterized protein</fullName>
    </submittedName>
</protein>
<keyword evidence="2" id="KW-1185">Reference proteome</keyword>
<evidence type="ECO:0000313" key="1">
    <source>
        <dbReference type="EMBL" id="KAJ8120826.1"/>
    </source>
</evidence>
<dbReference type="Proteomes" id="UP001153334">
    <property type="component" value="Unassembled WGS sequence"/>
</dbReference>
<organism evidence="1 2">
    <name type="scientific">Nemania bipapillata</name>
    <dbReference type="NCBI Taxonomy" id="110536"/>
    <lineage>
        <taxon>Eukaryota</taxon>
        <taxon>Fungi</taxon>
        <taxon>Dikarya</taxon>
        <taxon>Ascomycota</taxon>
        <taxon>Pezizomycotina</taxon>
        <taxon>Sordariomycetes</taxon>
        <taxon>Xylariomycetidae</taxon>
        <taxon>Xylariales</taxon>
        <taxon>Xylariaceae</taxon>
        <taxon>Nemania</taxon>
    </lineage>
</organism>
<evidence type="ECO:0000313" key="2">
    <source>
        <dbReference type="Proteomes" id="UP001153334"/>
    </source>
</evidence>
<reference evidence="1" key="1">
    <citation type="submission" date="2022-11" db="EMBL/GenBank/DDBJ databases">
        <title>Genome Sequence of Nemania bipapillata.</title>
        <authorList>
            <person name="Buettner E."/>
        </authorList>
    </citation>
    <scope>NUCLEOTIDE SEQUENCE</scope>
    <source>
        <strain evidence="1">CP14</strain>
    </source>
</reference>
<sequence length="534" mass="58005">MAPVVLTRPTSKSDPTTTAEPSANENGTDGDVEMEEGKPTIEGADPEKTGDPADDNTNDATPATTKSQSRRKSTGVADKGKKLNRKASKVRILHLEAKPGDHYFAKLKGFPPWPVVICEEDMLPQNMLSSRPVTAARPDGTYREDFADGGKRAGDRTFPVMYLHTNEFSWTPNTDLTELDPTAVKDMVTAKMRKDLQAAHVLASEGHDLDYYKNVLREFEEQRLAKAEAKKSKAKTPKKSSKATDEDGDVDMDDVEDEAGEPAEKKAKTKKRKAEDENNTPQRTDSVKKPKIKLTSTSTPKASNSVQSSATKDSAKATKTKAKSSKGAKEADSKKEKEAAVPKEPELTPEERRARKEKEILFLRHRLQRGLLPREGSPVPEEMKQVSDFLAKLETFPDLDVSIIRVTKINKVLKAILKLETIPKEEEFQFKPRSQTLLDKWNILLASDGAPAPGTSAANANGVNGTTSATTKDPKETANGVKGGISDSKTTSEKNASKAKGADQAAKDSSEAKDEATTAEKTTETAAVATEASA</sequence>
<comment type="caution">
    <text evidence="1">The sequence shown here is derived from an EMBL/GenBank/DDBJ whole genome shotgun (WGS) entry which is preliminary data.</text>
</comment>
<accession>A0ACC2J0C5</accession>
<dbReference type="EMBL" id="JAPESX010000535">
    <property type="protein sequence ID" value="KAJ8120826.1"/>
    <property type="molecule type" value="Genomic_DNA"/>
</dbReference>
<gene>
    <name evidence="1" type="ORF">ONZ43_g2566</name>
</gene>